<dbReference type="RefSeq" id="WP_190785234.1">
    <property type="nucleotide sequence ID" value="NZ_JACWZZ010000003.1"/>
</dbReference>
<feature type="domain" description="Teneurin NHL" evidence="3">
    <location>
        <begin position="165"/>
        <end position="211"/>
    </location>
</feature>
<dbReference type="EMBL" id="JACWZZ010000003">
    <property type="protein sequence ID" value="MBD2716265.1"/>
    <property type="molecule type" value="Genomic_DNA"/>
</dbReference>
<dbReference type="PROSITE" id="PS51125">
    <property type="entry name" value="NHL"/>
    <property type="match status" value="4"/>
</dbReference>
<dbReference type="SUPFAM" id="SSF101898">
    <property type="entry name" value="NHL repeat"/>
    <property type="match status" value="1"/>
</dbReference>
<keyword evidence="1" id="KW-0677">Repeat</keyword>
<accession>A0ABR8JHE5</accession>
<protein>
    <recommendedName>
        <fullName evidence="3">Teneurin NHL domain-containing protein</fullName>
    </recommendedName>
</protein>
<evidence type="ECO:0000313" key="4">
    <source>
        <dbReference type="EMBL" id="MBD2716265.1"/>
    </source>
</evidence>
<dbReference type="InterPro" id="IPR001258">
    <property type="entry name" value="NHL_repeat"/>
</dbReference>
<feature type="repeat" description="NHL" evidence="2">
    <location>
        <begin position="106"/>
        <end position="148"/>
    </location>
</feature>
<dbReference type="Proteomes" id="UP000642468">
    <property type="component" value="Unassembled WGS sequence"/>
</dbReference>
<dbReference type="InterPro" id="IPR011042">
    <property type="entry name" value="6-blade_b-propeller_TolB-like"/>
</dbReference>
<gene>
    <name evidence="4" type="ORF">IC231_14575</name>
</gene>
<dbReference type="InterPro" id="IPR056822">
    <property type="entry name" value="TEN_NHL"/>
</dbReference>
<feature type="repeat" description="NHL" evidence="2">
    <location>
        <begin position="280"/>
        <end position="310"/>
    </location>
</feature>
<keyword evidence="5" id="KW-1185">Reference proteome</keyword>
<evidence type="ECO:0000256" key="1">
    <source>
        <dbReference type="ARBA" id="ARBA00022737"/>
    </source>
</evidence>
<organism evidence="4 5">
    <name type="scientific">Hymenobacter duratus</name>
    <dbReference type="NCBI Taxonomy" id="2771356"/>
    <lineage>
        <taxon>Bacteria</taxon>
        <taxon>Pseudomonadati</taxon>
        <taxon>Bacteroidota</taxon>
        <taxon>Cytophagia</taxon>
        <taxon>Cytophagales</taxon>
        <taxon>Hymenobacteraceae</taxon>
        <taxon>Hymenobacter</taxon>
    </lineage>
</organism>
<evidence type="ECO:0000256" key="2">
    <source>
        <dbReference type="PROSITE-ProRule" id="PRU00504"/>
    </source>
</evidence>
<reference evidence="4 5" key="1">
    <citation type="submission" date="2020-09" db="EMBL/GenBank/DDBJ databases">
        <authorList>
            <person name="Kim M.K."/>
        </authorList>
    </citation>
    <scope>NUCLEOTIDE SEQUENCE [LARGE SCALE GENOMIC DNA]</scope>
    <source>
        <strain evidence="4 5">BT646</strain>
    </source>
</reference>
<proteinExistence type="predicted"/>
<evidence type="ECO:0000259" key="3">
    <source>
        <dbReference type="Pfam" id="PF25021"/>
    </source>
</evidence>
<name>A0ABR8JHE5_9BACT</name>
<dbReference type="PANTHER" id="PTHR13833">
    <property type="match status" value="1"/>
</dbReference>
<evidence type="ECO:0000313" key="5">
    <source>
        <dbReference type="Proteomes" id="UP000642468"/>
    </source>
</evidence>
<dbReference type="Pfam" id="PF01436">
    <property type="entry name" value="NHL"/>
    <property type="match status" value="4"/>
</dbReference>
<dbReference type="CDD" id="cd14953">
    <property type="entry name" value="NHL_like_1"/>
    <property type="match status" value="1"/>
</dbReference>
<dbReference type="PANTHER" id="PTHR13833:SF71">
    <property type="entry name" value="NHL DOMAIN-CONTAINING PROTEIN"/>
    <property type="match status" value="1"/>
</dbReference>
<comment type="caution">
    <text evidence="4">The sequence shown here is derived from an EMBL/GenBank/DDBJ whole genome shotgun (WGS) entry which is preliminary data.</text>
</comment>
<sequence>MIRSATRLALVTVLAGAAGCEKPTPPPPAAEVPTYTISVFAGTNSSGGFADGTSSQAEFNSPQGLAVDARNSVYVADFLNHRIRKINPAGVVTTLAGSGPTGSQYGDYADGPGATARFSSPAAVAVDAQGTVYVADFGNARIRKISPAGEVSTLAGSGVRGAADGPAAVAQFNLPTGLAVDAQGAVYVADGGNYRIRKITAAGVVSTLAGSGVAGYADGSGATAQFQYVTGLALDGQGNVFVADLQNHRIRKVSPAGVVTTVAGSGTKGYTDGPAAAARFNAPAGVAVDADGTLYVTDGENNRIRKISAGGEVSTIAGTGEMGFTNGPGSTAQFILPYGIASDAQGTLYLTQQVGSYVRKATRD</sequence>
<dbReference type="Pfam" id="PF25021">
    <property type="entry name" value="TEN_NHL"/>
    <property type="match status" value="1"/>
</dbReference>
<feature type="repeat" description="NHL" evidence="2">
    <location>
        <begin position="54"/>
        <end position="89"/>
    </location>
</feature>
<dbReference type="PROSITE" id="PS51257">
    <property type="entry name" value="PROKAR_LIPOPROTEIN"/>
    <property type="match status" value="1"/>
</dbReference>
<feature type="repeat" description="NHL" evidence="2">
    <location>
        <begin position="171"/>
        <end position="202"/>
    </location>
</feature>
<dbReference type="Gene3D" id="2.120.10.30">
    <property type="entry name" value="TolB, C-terminal domain"/>
    <property type="match status" value="3"/>
</dbReference>